<feature type="compositionally biased region" description="Basic and acidic residues" evidence="5">
    <location>
        <begin position="1"/>
        <end position="21"/>
    </location>
</feature>
<feature type="transmembrane region" description="Helical" evidence="6">
    <location>
        <begin position="194"/>
        <end position="216"/>
    </location>
</feature>
<feature type="transmembrane region" description="Helical" evidence="6">
    <location>
        <begin position="168"/>
        <end position="188"/>
    </location>
</feature>
<dbReference type="GO" id="GO:0046583">
    <property type="term" value="F:monoatomic cation efflux transmembrane transporter activity"/>
    <property type="evidence" value="ECO:0007669"/>
    <property type="project" value="TreeGrafter"/>
</dbReference>
<proteinExistence type="predicted"/>
<dbReference type="Gene3D" id="1.50.10.150">
    <property type="entry name" value="Voltage-dependent anion channel"/>
    <property type="match status" value="1"/>
</dbReference>
<dbReference type="InterPro" id="IPR052951">
    <property type="entry name" value="Tellurite_res_ion_channel"/>
</dbReference>
<feature type="transmembrane region" description="Helical" evidence="6">
    <location>
        <begin position="253"/>
        <end position="272"/>
    </location>
</feature>
<dbReference type="Proteomes" id="UP000256845">
    <property type="component" value="Unassembled WGS sequence"/>
</dbReference>
<feature type="transmembrane region" description="Helical" evidence="6">
    <location>
        <begin position="314"/>
        <end position="337"/>
    </location>
</feature>
<feature type="transmembrane region" description="Helical" evidence="6">
    <location>
        <begin position="135"/>
        <end position="156"/>
    </location>
</feature>
<feature type="transmembrane region" description="Helical" evidence="6">
    <location>
        <begin position="228"/>
        <end position="247"/>
    </location>
</feature>
<dbReference type="PANTHER" id="PTHR37955:SF1">
    <property type="entry name" value="DEP DOMAIN-CONTAINING PROTEIN"/>
    <property type="match status" value="1"/>
</dbReference>
<keyword evidence="3 6" id="KW-1133">Transmembrane helix</keyword>
<evidence type="ECO:0000256" key="3">
    <source>
        <dbReference type="ARBA" id="ARBA00022989"/>
    </source>
</evidence>
<keyword evidence="8" id="KW-1185">Reference proteome</keyword>
<evidence type="ECO:0000313" key="7">
    <source>
        <dbReference type="EMBL" id="RED49186.1"/>
    </source>
</evidence>
<comment type="subcellular location">
    <subcellularLocation>
        <location evidence="1">Membrane</location>
        <topology evidence="1">Multi-pass membrane protein</topology>
    </subcellularLocation>
</comment>
<evidence type="ECO:0000256" key="5">
    <source>
        <dbReference type="SAM" id="MobiDB-lite"/>
    </source>
</evidence>
<organism evidence="7 8">
    <name type="scientific">Aestuariispira insulae</name>
    <dbReference type="NCBI Taxonomy" id="1461337"/>
    <lineage>
        <taxon>Bacteria</taxon>
        <taxon>Pseudomonadati</taxon>
        <taxon>Pseudomonadota</taxon>
        <taxon>Alphaproteobacteria</taxon>
        <taxon>Rhodospirillales</taxon>
        <taxon>Kiloniellaceae</taxon>
        <taxon>Aestuariispira</taxon>
    </lineage>
</organism>
<dbReference type="OrthoDB" id="958273at2"/>
<feature type="region of interest" description="Disordered" evidence="5">
    <location>
        <begin position="1"/>
        <end position="30"/>
    </location>
</feature>
<evidence type="ECO:0000256" key="2">
    <source>
        <dbReference type="ARBA" id="ARBA00022692"/>
    </source>
</evidence>
<dbReference type="CDD" id="cd09323">
    <property type="entry name" value="TDT_SLAC1_like"/>
    <property type="match status" value="1"/>
</dbReference>
<dbReference type="EMBL" id="QRDW01000006">
    <property type="protein sequence ID" value="RED49186.1"/>
    <property type="molecule type" value="Genomic_DNA"/>
</dbReference>
<dbReference type="GO" id="GO:0005886">
    <property type="term" value="C:plasma membrane"/>
    <property type="evidence" value="ECO:0007669"/>
    <property type="project" value="TreeGrafter"/>
</dbReference>
<dbReference type="PANTHER" id="PTHR37955">
    <property type="entry name" value="TELLURITE RESISTANCE PROTEIN TEHA"/>
    <property type="match status" value="1"/>
</dbReference>
<feature type="transmembrane region" description="Helical" evidence="6">
    <location>
        <begin position="67"/>
        <end position="89"/>
    </location>
</feature>
<reference evidence="7 8" key="1">
    <citation type="submission" date="2018-07" db="EMBL/GenBank/DDBJ databases">
        <title>Genomic Encyclopedia of Type Strains, Phase III (KMG-III): the genomes of soil and plant-associated and newly described type strains.</title>
        <authorList>
            <person name="Whitman W."/>
        </authorList>
    </citation>
    <scope>NUCLEOTIDE SEQUENCE [LARGE SCALE GENOMIC DNA]</scope>
    <source>
        <strain evidence="7 8">CECT 8488</strain>
    </source>
</reference>
<keyword evidence="2 6" id="KW-0812">Transmembrane</keyword>
<evidence type="ECO:0000313" key="8">
    <source>
        <dbReference type="Proteomes" id="UP000256845"/>
    </source>
</evidence>
<feature type="transmembrane region" description="Helical" evidence="6">
    <location>
        <begin position="284"/>
        <end position="302"/>
    </location>
</feature>
<protein>
    <submittedName>
        <fullName evidence="7">Tellurite resistance protein</fullName>
    </submittedName>
</protein>
<dbReference type="InterPro" id="IPR004695">
    <property type="entry name" value="SLAC1/Mae1/Ssu1/TehA"/>
</dbReference>
<comment type="caution">
    <text evidence="7">The sequence shown here is derived from an EMBL/GenBank/DDBJ whole genome shotgun (WGS) entry which is preliminary data.</text>
</comment>
<sequence>MNKKDMTSQSDVARDSAEAKKPMRSSRGSDVSSIRYFPVTMFAGILGLCGTGLAWRKAAEVLDLPFIISKLLFGFGLGYALAVLVLYGFKLGRHPKLVMADLTHPVRGNYLPAAPLGLLLIAEILSAQLPLISDIFWLTGVAATLALTVLILNQWIDGRYKPHEITPAWFVPSVALLVAPVTGAPLGFQDLSWMMLAIGLIFWITLMPITLHRLFFRRAISPSLAPSLFIFTAPPALACVAVTRLGHGYMDGFAKFLLGAALFTFFMVLPRWRRFVGLPFGMSWWAYTYPTAALATACLHYHDQTGSLLSGWLAGLTLLLASLATLVVTACTLNAFAQGHLFRGPKS</sequence>
<gene>
    <name evidence="7" type="ORF">DFP90_106164</name>
</gene>
<dbReference type="InterPro" id="IPR038665">
    <property type="entry name" value="Voltage-dep_anion_channel_sf"/>
</dbReference>
<keyword evidence="4 6" id="KW-0472">Membrane</keyword>
<feature type="transmembrane region" description="Helical" evidence="6">
    <location>
        <begin position="34"/>
        <end position="55"/>
    </location>
</feature>
<feature type="transmembrane region" description="Helical" evidence="6">
    <location>
        <begin position="110"/>
        <end position="129"/>
    </location>
</feature>
<evidence type="ECO:0000256" key="4">
    <source>
        <dbReference type="ARBA" id="ARBA00023136"/>
    </source>
</evidence>
<name>A0A3D9HJT6_9PROT</name>
<accession>A0A3D9HJT6</accession>
<evidence type="ECO:0000256" key="6">
    <source>
        <dbReference type="SAM" id="Phobius"/>
    </source>
</evidence>
<dbReference type="Pfam" id="PF03595">
    <property type="entry name" value="SLAC1"/>
    <property type="match status" value="1"/>
</dbReference>
<evidence type="ECO:0000256" key="1">
    <source>
        <dbReference type="ARBA" id="ARBA00004141"/>
    </source>
</evidence>
<dbReference type="AlphaFoldDB" id="A0A3D9HJT6"/>